<dbReference type="EMBL" id="JACBAZ010000006">
    <property type="protein sequence ID" value="NWK56826.1"/>
    <property type="molecule type" value="Genomic_DNA"/>
</dbReference>
<dbReference type="PANTHER" id="PTHR30606">
    <property type="entry name" value="LIPID A BIOSYNTHESIS LAUROYL ACYLTRANSFERASE"/>
    <property type="match status" value="1"/>
</dbReference>
<dbReference type="AlphaFoldDB" id="A0A851GHJ4"/>
<keyword evidence="6" id="KW-0012">Acyltransferase</keyword>
<accession>A0A851GHJ4</accession>
<protein>
    <recommendedName>
        <fullName evidence="9">Lipid A biosynthesis acyltransferase</fullName>
    </recommendedName>
</protein>
<dbReference type="InterPro" id="IPR004960">
    <property type="entry name" value="LipA_acyltrans"/>
</dbReference>
<organism evidence="7 8">
    <name type="scientific">Oceaniferula marina</name>
    <dbReference type="NCBI Taxonomy" id="2748318"/>
    <lineage>
        <taxon>Bacteria</taxon>
        <taxon>Pseudomonadati</taxon>
        <taxon>Verrucomicrobiota</taxon>
        <taxon>Verrucomicrobiia</taxon>
        <taxon>Verrucomicrobiales</taxon>
        <taxon>Verrucomicrobiaceae</taxon>
        <taxon>Oceaniferula</taxon>
    </lineage>
</organism>
<comment type="subcellular location">
    <subcellularLocation>
        <location evidence="1">Cell inner membrane</location>
    </subcellularLocation>
</comment>
<evidence type="ECO:0000256" key="3">
    <source>
        <dbReference type="ARBA" id="ARBA00022519"/>
    </source>
</evidence>
<dbReference type="GO" id="GO:0016746">
    <property type="term" value="F:acyltransferase activity"/>
    <property type="evidence" value="ECO:0007669"/>
    <property type="project" value="UniProtKB-KW"/>
</dbReference>
<evidence type="ECO:0008006" key="9">
    <source>
        <dbReference type="Google" id="ProtNLM"/>
    </source>
</evidence>
<evidence type="ECO:0000256" key="2">
    <source>
        <dbReference type="ARBA" id="ARBA00022475"/>
    </source>
</evidence>
<keyword evidence="3" id="KW-0997">Cell inner membrane</keyword>
<sequence length="459" mass="50739">MSENNKQPKASVPDYVVYAIYRLFECLLSLLPMKWVCWSGSALGYLSSLLLVERRATVTRNLRIAFGDSMSHDDIRRLTRKTFMQTGANLIASIRTATFSPEKILQSIEITGEEHLLKTRKSEKGTICLLSHMGNWEFLAQAHLALPELKPTGTLYRPINNPLIDALIRRRRGSQGTKVFSRRDGFFKPIAHIKEGGSLGVLADQQAGAHGLAVPLFGKLTSLTNLPAILHRRTGAPIVPIAVSTIAPGKWKFTVYPALDIPENKQSNTVYITALCAQAYERAMSAHPADVLWMHGYWKTGRKRPLKIDGLQKKRTGHQRSAATHPFRVLVYTGSLSPSDTEHLNQLNRLKNYRPDLHLTTVGEHGFDCADAHILARASDTSPKLAHQIEQYNLDQAAPADCALDFTANAEGATIFHKAKIKRIFALIGPFQSPFTAKAFNKGDAQGLAGFLDSLGINA</sequence>
<evidence type="ECO:0000256" key="4">
    <source>
        <dbReference type="ARBA" id="ARBA00022679"/>
    </source>
</evidence>
<keyword evidence="4" id="KW-0808">Transferase</keyword>
<dbReference type="Pfam" id="PF03279">
    <property type="entry name" value="Lip_A_acyltrans"/>
    <property type="match status" value="1"/>
</dbReference>
<dbReference type="PANTHER" id="PTHR30606:SF10">
    <property type="entry name" value="PHOSPHATIDYLINOSITOL MANNOSIDE ACYLTRANSFERASE"/>
    <property type="match status" value="1"/>
</dbReference>
<evidence type="ECO:0000256" key="5">
    <source>
        <dbReference type="ARBA" id="ARBA00023136"/>
    </source>
</evidence>
<dbReference type="RefSeq" id="WP_178933650.1">
    <property type="nucleotide sequence ID" value="NZ_JACBAZ010000006.1"/>
</dbReference>
<keyword evidence="5" id="KW-0472">Membrane</keyword>
<evidence type="ECO:0000256" key="6">
    <source>
        <dbReference type="ARBA" id="ARBA00023315"/>
    </source>
</evidence>
<dbReference type="Proteomes" id="UP000557872">
    <property type="component" value="Unassembled WGS sequence"/>
</dbReference>
<keyword evidence="8" id="KW-1185">Reference proteome</keyword>
<gene>
    <name evidence="7" type="ORF">HW115_14480</name>
</gene>
<evidence type="ECO:0000313" key="8">
    <source>
        <dbReference type="Proteomes" id="UP000557872"/>
    </source>
</evidence>
<dbReference type="CDD" id="cd07984">
    <property type="entry name" value="LPLAT_LABLAT-like"/>
    <property type="match status" value="1"/>
</dbReference>
<dbReference type="GO" id="GO:0005886">
    <property type="term" value="C:plasma membrane"/>
    <property type="evidence" value="ECO:0007669"/>
    <property type="project" value="UniProtKB-SubCell"/>
</dbReference>
<evidence type="ECO:0000256" key="1">
    <source>
        <dbReference type="ARBA" id="ARBA00004533"/>
    </source>
</evidence>
<evidence type="ECO:0000313" key="7">
    <source>
        <dbReference type="EMBL" id="NWK56826.1"/>
    </source>
</evidence>
<comment type="caution">
    <text evidence="7">The sequence shown here is derived from an EMBL/GenBank/DDBJ whole genome shotgun (WGS) entry which is preliminary data.</text>
</comment>
<proteinExistence type="predicted"/>
<keyword evidence="2" id="KW-1003">Cell membrane</keyword>
<reference evidence="7 8" key="1">
    <citation type="submission" date="2020-07" db="EMBL/GenBank/DDBJ databases">
        <title>Roseicoccus Jingziensis gen. nov., sp. nov., isolated from coastal seawater.</title>
        <authorList>
            <person name="Feng X."/>
        </authorList>
    </citation>
    <scope>NUCLEOTIDE SEQUENCE [LARGE SCALE GENOMIC DNA]</scope>
    <source>
        <strain evidence="7 8">N1E253</strain>
    </source>
</reference>
<name>A0A851GHJ4_9BACT</name>
<dbReference type="GO" id="GO:0009247">
    <property type="term" value="P:glycolipid biosynthetic process"/>
    <property type="evidence" value="ECO:0007669"/>
    <property type="project" value="UniProtKB-ARBA"/>
</dbReference>